<sequence>MSLPEDEDVQIFDSNNSALADTIPASIVTTVKTKAKKSRELFTCAIKCPPISYVHLQMVAHDNIPTAVPLDALQIRSYCTAALRQFLGDTGVAIVVDILHVSGSECWVRVPRPDLAAFAAALTAFPGVSSTPSDPSQGPQLVVLRIRACGDWLGALLGKANEQTLWSS</sequence>
<dbReference type="PANTHER" id="PTHR28173">
    <property type="entry name" value="RIBONUCLEASES P/MRP PROTEIN SUBUNIT POP8"/>
    <property type="match status" value="1"/>
</dbReference>
<feature type="domain" description="Ribonucleases P/MRP subunit Pop8-like" evidence="1">
    <location>
        <begin position="52"/>
        <end position="125"/>
    </location>
</feature>
<dbReference type="InterPro" id="IPR020347">
    <property type="entry name" value="Pop8"/>
</dbReference>
<protein>
    <recommendedName>
        <fullName evidence="1">Ribonucleases P/MRP subunit Pop8-like domain-containing protein</fullName>
    </recommendedName>
</protein>
<name>A0ABR3XM83_9PEZI</name>
<evidence type="ECO:0000313" key="2">
    <source>
        <dbReference type="EMBL" id="KAL1877098.1"/>
    </source>
</evidence>
<keyword evidence="3" id="KW-1185">Reference proteome</keyword>
<dbReference type="Proteomes" id="UP001586593">
    <property type="component" value="Unassembled WGS sequence"/>
</dbReference>
<evidence type="ECO:0000259" key="1">
    <source>
        <dbReference type="Pfam" id="PF20976"/>
    </source>
</evidence>
<dbReference type="PANTHER" id="PTHR28173:SF1">
    <property type="entry name" value="RIBONUCLEASES P_MRP PROTEIN SUBUNIT POP8"/>
    <property type="match status" value="1"/>
</dbReference>
<organism evidence="2 3">
    <name type="scientific">Phialemonium thermophilum</name>
    <dbReference type="NCBI Taxonomy" id="223376"/>
    <lineage>
        <taxon>Eukaryota</taxon>
        <taxon>Fungi</taxon>
        <taxon>Dikarya</taxon>
        <taxon>Ascomycota</taxon>
        <taxon>Pezizomycotina</taxon>
        <taxon>Sordariomycetes</taxon>
        <taxon>Sordariomycetidae</taxon>
        <taxon>Cephalothecales</taxon>
        <taxon>Cephalothecaceae</taxon>
        <taxon>Phialemonium</taxon>
    </lineage>
</organism>
<dbReference type="Pfam" id="PF20976">
    <property type="entry name" value="Pop8"/>
    <property type="match status" value="1"/>
</dbReference>
<evidence type="ECO:0000313" key="3">
    <source>
        <dbReference type="Proteomes" id="UP001586593"/>
    </source>
</evidence>
<comment type="caution">
    <text evidence="2">The sequence shown here is derived from an EMBL/GenBank/DDBJ whole genome shotgun (WGS) entry which is preliminary data.</text>
</comment>
<dbReference type="InterPro" id="IPR049128">
    <property type="entry name" value="Pop8-like_dom"/>
</dbReference>
<reference evidence="2 3" key="1">
    <citation type="journal article" date="2024" name="Commun. Biol.">
        <title>Comparative genomic analysis of thermophilic fungi reveals convergent evolutionary adaptations and gene losses.</title>
        <authorList>
            <person name="Steindorff A.S."/>
            <person name="Aguilar-Pontes M.V."/>
            <person name="Robinson A.J."/>
            <person name="Andreopoulos B."/>
            <person name="LaButti K."/>
            <person name="Kuo A."/>
            <person name="Mondo S."/>
            <person name="Riley R."/>
            <person name="Otillar R."/>
            <person name="Haridas S."/>
            <person name="Lipzen A."/>
            <person name="Grimwood J."/>
            <person name="Schmutz J."/>
            <person name="Clum A."/>
            <person name="Reid I.D."/>
            <person name="Moisan M.C."/>
            <person name="Butler G."/>
            <person name="Nguyen T.T.M."/>
            <person name="Dewar K."/>
            <person name="Conant G."/>
            <person name="Drula E."/>
            <person name="Henrissat B."/>
            <person name="Hansel C."/>
            <person name="Singer S."/>
            <person name="Hutchinson M.I."/>
            <person name="de Vries R.P."/>
            <person name="Natvig D.O."/>
            <person name="Powell A.J."/>
            <person name="Tsang A."/>
            <person name="Grigoriev I.V."/>
        </authorList>
    </citation>
    <scope>NUCLEOTIDE SEQUENCE [LARGE SCALE GENOMIC DNA]</scope>
    <source>
        <strain evidence="2 3">ATCC 24622</strain>
    </source>
</reference>
<dbReference type="EMBL" id="JAZHXJ010000068">
    <property type="protein sequence ID" value="KAL1877098.1"/>
    <property type="molecule type" value="Genomic_DNA"/>
</dbReference>
<proteinExistence type="predicted"/>
<gene>
    <name evidence="2" type="ORF">VTK73DRAFT_8835</name>
</gene>
<accession>A0ABR3XM83</accession>